<dbReference type="InterPro" id="IPR057191">
    <property type="entry name" value="DUF7869"/>
</dbReference>
<feature type="domain" description="DUF7869" evidence="1">
    <location>
        <begin position="8"/>
        <end position="72"/>
    </location>
</feature>
<accession>A0AAV0Y9Z3</accession>
<dbReference type="AlphaFoldDB" id="A0AAV0Y9Z3"/>
<gene>
    <name evidence="2" type="ORF">MEUPH1_LOCUS29518</name>
</gene>
<evidence type="ECO:0000313" key="2">
    <source>
        <dbReference type="EMBL" id="CAI6376106.1"/>
    </source>
</evidence>
<reference evidence="2 3" key="1">
    <citation type="submission" date="2023-01" db="EMBL/GenBank/DDBJ databases">
        <authorList>
            <person name="Whitehead M."/>
        </authorList>
    </citation>
    <scope>NUCLEOTIDE SEQUENCE [LARGE SCALE GENOMIC DNA]</scope>
</reference>
<dbReference type="PANTHER" id="PTHR34415:SF1">
    <property type="entry name" value="INTEGRASE CATALYTIC DOMAIN-CONTAINING PROTEIN"/>
    <property type="match status" value="1"/>
</dbReference>
<organism evidence="2 3">
    <name type="scientific">Macrosiphum euphorbiae</name>
    <name type="common">potato aphid</name>
    <dbReference type="NCBI Taxonomy" id="13131"/>
    <lineage>
        <taxon>Eukaryota</taxon>
        <taxon>Metazoa</taxon>
        <taxon>Ecdysozoa</taxon>
        <taxon>Arthropoda</taxon>
        <taxon>Hexapoda</taxon>
        <taxon>Insecta</taxon>
        <taxon>Pterygota</taxon>
        <taxon>Neoptera</taxon>
        <taxon>Paraneoptera</taxon>
        <taxon>Hemiptera</taxon>
        <taxon>Sternorrhyncha</taxon>
        <taxon>Aphidomorpha</taxon>
        <taxon>Aphidoidea</taxon>
        <taxon>Aphididae</taxon>
        <taxon>Macrosiphini</taxon>
        <taxon>Macrosiphum</taxon>
    </lineage>
</organism>
<dbReference type="Pfam" id="PF25273">
    <property type="entry name" value="DUF7869"/>
    <property type="match status" value="1"/>
</dbReference>
<protein>
    <recommendedName>
        <fullName evidence="1">DUF7869 domain-containing protein</fullName>
    </recommendedName>
</protein>
<comment type="caution">
    <text evidence="2">The sequence shown here is derived from an EMBL/GenBank/DDBJ whole genome shotgun (WGS) entry which is preliminary data.</text>
</comment>
<dbReference type="Proteomes" id="UP001160148">
    <property type="component" value="Unassembled WGS sequence"/>
</dbReference>
<evidence type="ECO:0000259" key="1">
    <source>
        <dbReference type="Pfam" id="PF25273"/>
    </source>
</evidence>
<sequence>MQPGEQRKLIIWSDRCVGQNNNWRVLNLYALLVQSRYFSEINQKFLCSGHSFLPCDRDFALIEKKKKNSKVFIPGDWKYIIAEARLNKPFFVIEMQQNDFKDFTPVEKALIRNTKMKITEGMWMKVTSDDPTNVYLRSSHNILRPWSIFQIYGRKINLASLCNLPEIYTEVIPISEEKKKDLIDMCDYLPQEKKQFYQDLLNF</sequence>
<dbReference type="EMBL" id="CARXXK010001428">
    <property type="protein sequence ID" value="CAI6376106.1"/>
    <property type="molecule type" value="Genomic_DNA"/>
</dbReference>
<evidence type="ECO:0000313" key="3">
    <source>
        <dbReference type="Proteomes" id="UP001160148"/>
    </source>
</evidence>
<name>A0AAV0Y9Z3_9HEMI</name>
<keyword evidence="3" id="KW-1185">Reference proteome</keyword>
<dbReference type="PANTHER" id="PTHR34415">
    <property type="entry name" value="INTEGRASE CATALYTIC DOMAIN-CONTAINING PROTEIN"/>
    <property type="match status" value="1"/>
</dbReference>
<proteinExistence type="predicted"/>